<reference evidence="9 10" key="1">
    <citation type="submission" date="2019-10" db="EMBL/GenBank/DDBJ databases">
        <title>Streptomyces tenebrisbrunneis sp.nov., an endogenous actinomycete isolated from of Lycium ruthenicum.</title>
        <authorList>
            <person name="Ma L."/>
        </authorList>
    </citation>
    <scope>NUCLEOTIDE SEQUENCE [LARGE SCALE GENOMIC DNA]</scope>
    <source>
        <strain evidence="9 10">TRM 66187</strain>
    </source>
</reference>
<evidence type="ECO:0000256" key="2">
    <source>
        <dbReference type="ARBA" id="ARBA00009959"/>
    </source>
</evidence>
<dbReference type="PANTHER" id="PTHR34405:SF3">
    <property type="entry name" value="CRISPR-ASSOCIATED ENDORIBONUCLEASE CAS2 3"/>
    <property type="match status" value="1"/>
</dbReference>
<evidence type="ECO:0000256" key="4">
    <source>
        <dbReference type="ARBA" id="ARBA00022723"/>
    </source>
</evidence>
<dbReference type="Pfam" id="PF09827">
    <property type="entry name" value="CRISPR_Cas2"/>
    <property type="match status" value="1"/>
</dbReference>
<evidence type="ECO:0000313" key="9">
    <source>
        <dbReference type="EMBL" id="KAF4405595.1"/>
    </source>
</evidence>
<dbReference type="NCBIfam" id="TIGR01573">
    <property type="entry name" value="cas2"/>
    <property type="match status" value="1"/>
</dbReference>
<dbReference type="SUPFAM" id="SSF143430">
    <property type="entry name" value="TTP0101/SSO1404-like"/>
    <property type="match status" value="1"/>
</dbReference>
<evidence type="ECO:0000256" key="7">
    <source>
        <dbReference type="ARBA" id="ARBA00022842"/>
    </source>
</evidence>
<dbReference type="InterPro" id="IPR021127">
    <property type="entry name" value="CRISPR_associated_Cas2"/>
</dbReference>
<dbReference type="GO" id="GO:0004519">
    <property type="term" value="F:endonuclease activity"/>
    <property type="evidence" value="ECO:0007669"/>
    <property type="project" value="UniProtKB-KW"/>
</dbReference>
<sequence>MRTAPAATASSAEHFAKLCEGHGLRVQKSVFEIVASDVDLLKLLAEVEYIIDSDLDNVRVYRLPHDGLTQVRTLGVAQIQSHREDAIL</sequence>
<evidence type="ECO:0000256" key="3">
    <source>
        <dbReference type="ARBA" id="ARBA00022722"/>
    </source>
</evidence>
<proteinExistence type="inferred from homology"/>
<organism evidence="9 10">
    <name type="scientific">Streptomyces lycii</name>
    <dbReference type="NCBI Taxonomy" id="2654337"/>
    <lineage>
        <taxon>Bacteria</taxon>
        <taxon>Bacillati</taxon>
        <taxon>Actinomycetota</taxon>
        <taxon>Actinomycetes</taxon>
        <taxon>Kitasatosporales</taxon>
        <taxon>Streptomycetaceae</taxon>
        <taxon>Streptomyces</taxon>
    </lineage>
</organism>
<evidence type="ECO:0000313" key="10">
    <source>
        <dbReference type="Proteomes" id="UP000621266"/>
    </source>
</evidence>
<keyword evidence="8" id="KW-0051">Antiviral defense</keyword>
<evidence type="ECO:0000256" key="1">
    <source>
        <dbReference type="ARBA" id="ARBA00001946"/>
    </source>
</evidence>
<dbReference type="CDD" id="cd09725">
    <property type="entry name" value="Cas2_I_II_III"/>
    <property type="match status" value="1"/>
</dbReference>
<gene>
    <name evidence="9" type="primary">cas2</name>
    <name evidence="9" type="ORF">GCU69_29470</name>
</gene>
<protein>
    <submittedName>
        <fullName evidence="9">CRISPR-associated endonuclease Cas2</fullName>
    </submittedName>
</protein>
<accession>A0ABQ7FAI3</accession>
<dbReference type="InterPro" id="IPR019199">
    <property type="entry name" value="Virulence_VapD/CRISPR_Cas2"/>
</dbReference>
<comment type="caution">
    <text evidence="9">The sequence shown here is derived from an EMBL/GenBank/DDBJ whole genome shotgun (WGS) entry which is preliminary data.</text>
</comment>
<keyword evidence="5 9" id="KW-0255">Endonuclease</keyword>
<comment type="similarity">
    <text evidence="2">Belongs to the CRISPR-associated endoribonuclease Cas2 protein family.</text>
</comment>
<dbReference type="PANTHER" id="PTHR34405">
    <property type="entry name" value="CRISPR-ASSOCIATED ENDORIBONUCLEASE CAS2"/>
    <property type="match status" value="1"/>
</dbReference>
<dbReference type="Gene3D" id="3.30.70.240">
    <property type="match status" value="1"/>
</dbReference>
<keyword evidence="6" id="KW-0378">Hydrolase</keyword>
<name>A0ABQ7FAI3_9ACTN</name>
<evidence type="ECO:0000256" key="6">
    <source>
        <dbReference type="ARBA" id="ARBA00022801"/>
    </source>
</evidence>
<dbReference type="Proteomes" id="UP000621266">
    <property type="component" value="Unassembled WGS sequence"/>
</dbReference>
<keyword evidence="7" id="KW-0460">Magnesium</keyword>
<dbReference type="EMBL" id="WHPN01000411">
    <property type="protein sequence ID" value="KAF4405595.1"/>
    <property type="molecule type" value="Genomic_DNA"/>
</dbReference>
<dbReference type="RefSeq" id="WP_156207679.1">
    <property type="nucleotide sequence ID" value="NZ_WHPN01000411.1"/>
</dbReference>
<evidence type="ECO:0000256" key="5">
    <source>
        <dbReference type="ARBA" id="ARBA00022759"/>
    </source>
</evidence>
<evidence type="ECO:0000256" key="8">
    <source>
        <dbReference type="ARBA" id="ARBA00023118"/>
    </source>
</evidence>
<keyword evidence="4" id="KW-0479">Metal-binding</keyword>
<comment type="cofactor">
    <cofactor evidence="1">
        <name>Mg(2+)</name>
        <dbReference type="ChEBI" id="CHEBI:18420"/>
    </cofactor>
</comment>
<keyword evidence="10" id="KW-1185">Reference proteome</keyword>
<keyword evidence="3" id="KW-0540">Nuclease</keyword>